<dbReference type="InterPro" id="IPR014001">
    <property type="entry name" value="Helicase_ATP-bd"/>
</dbReference>
<feature type="region of interest" description="Disordered" evidence="9">
    <location>
        <begin position="187"/>
        <end position="230"/>
    </location>
</feature>
<dbReference type="PROSITE" id="PS51194">
    <property type="entry name" value="HELICASE_CTER"/>
    <property type="match status" value="1"/>
</dbReference>
<evidence type="ECO:0000259" key="11">
    <source>
        <dbReference type="PROSITE" id="PS51194"/>
    </source>
</evidence>
<evidence type="ECO:0000256" key="1">
    <source>
        <dbReference type="ARBA" id="ARBA00004123"/>
    </source>
</evidence>
<dbReference type="InterPro" id="IPR022707">
    <property type="entry name" value="Mot1_central_dom"/>
</dbReference>
<feature type="region of interest" description="Disordered" evidence="9">
    <location>
        <begin position="1225"/>
        <end position="1244"/>
    </location>
</feature>
<dbReference type="InterPro" id="IPR049730">
    <property type="entry name" value="SNF2/RAD54-like_C"/>
</dbReference>
<dbReference type="InterPro" id="IPR011989">
    <property type="entry name" value="ARM-like"/>
</dbReference>
<evidence type="ECO:0000256" key="4">
    <source>
        <dbReference type="ARBA" id="ARBA00022801"/>
    </source>
</evidence>
<feature type="region of interest" description="Disordered" evidence="9">
    <location>
        <begin position="1"/>
        <end position="20"/>
    </location>
</feature>
<dbReference type="InterPro" id="IPR038718">
    <property type="entry name" value="SNF2-like_sf"/>
</dbReference>
<gene>
    <name evidence="12" type="ORF">TTEB3V08_LOCUS357</name>
</gene>
<evidence type="ECO:0000256" key="6">
    <source>
        <dbReference type="ARBA" id="ARBA00022840"/>
    </source>
</evidence>
<dbReference type="Gene3D" id="3.40.50.10810">
    <property type="entry name" value="Tandem AAA-ATPase domain"/>
    <property type="match status" value="1"/>
</dbReference>
<sequence length="2123" mass="234767">MEGVGYPRTGDLHPVSQYPNRATTHHCNSVLSRLDRLFVLLETGSSPVTRRAAAQQLGEVQRLHPHELHNLLSRITTYLHSPSWETRIAAGQAVEAVLRHVPQWDPVGSPVKTGVDIREKMARQRQQLNARLGLDTAARIGLDDMSDIFEAEDFAIAPEFQRSRSVEAARRPVSEVVLQEGGLSSREMNRARRKARQAVLKQRSREGGGAGEETGVGDEPDKKRVKTEDSKAFVEGTAAGYGDSVPDSTGSWGEAVEWPFESFCDRLCQDLFSLSWEVRHGAATALREVIRLHGAGAGKSANIPKTEFTPYTAVTGQRGTQVTLYTAVTGQRGTQVTLYTAVTGQRGTQFTLYTAVTGQRGTQFTLYTAVTGQRGTQFTLYTAVTGQRGTQFTLYTAVTGQRGTQFTLYTAVTGQRGTQFTLYTAVTGQRGTQFTLYTAVTGQRGTQFTLYTAVTGQRGTQFTLYTAVTGQRGTQFTLYTAVTGQRGTQFTLYTAVTGQRGTQFTLYTAVTGQRGTQFTLYTAVTGQRGTQVTLYTAITGQRGTQVTLYTAVTGQRGTQFTLYQGMDEFHQLWLEDIALRLLCVLALDRFGDFVSDQVVAPVRETCAQALGSVLHLMGRESVDGVLRVLVQLLNQREWEARHGGLLGLKYLLAVREDLVRQLLPAAFPHILEGLSDPVDDVGAVAASALIPVAPNVVTELPGQVEATVQRLWDLLLDQDELAAACNSFMGLLAALLSLPDTHLHITRQPLCEVVPRLWPFLSHSTSSVRRATLQTLHTLTNQESAAGHRDCGDQWTPPLLQDALRHIFQRTLVEPLTEIQDLAEKVWGNLIRYSSLQELLLASCPFVSTWLCLTMQPAKLAIDPALLVHSKTSLRERSGERLTRRPRAFAPLESNCGNSGGVEGGIAGAGAGLKCEQKLYLGGSETTPLATRESNVMRARCMASRMLGLLSCYIVQPAPGIVYTPDVESPVDSYVKVLLVYLNSKSALQRMVVGLVIAEWARLDTLTTACPETLKCRLHQCLSECVYFDEIAVSFTKLLQEAKDFVAMLKHYKLPLDCAGYDGTSVLTLDQIQQLSGPMAQRLLSAHRLKPRAAETLEERRKAIQSAVSETSSNHLLLNISTQAALAGAVTMLRILPDKLNPVVKPLMESVKREDNEQLQELAAEHLARLVELCVERSPCPNAKIVSNLCTFLCCDHEYTPKIQVESTVAIHDGFVCPQFAAGEGDSGVESTGDNSRTGTPTGFNTDNYTGILTLTNQQRSAERAVLRRSNSTGGRGPGRPPLTDIPLEELFAIEDSTAKLNKIQRRGAAFALTAIAAHFASNLHSRLPKLWEVMIVQLSEAVDFATFDPSLLVNNDQGAEDLVSSLQVLEVTCPALHSDLLGQVLKYLPRLCLLLTHPYRAVRHMAARCLGALAALSSVPVMTHVVDQVLPLLGTIDSDINRQGAVEALACIVEHLKLRVVPYIVLLVVPLLGRMSDQNQPVRLMATHCFATLIQLMPLDGGVPDPPNLTSQLAQHKARERRFLEQLFNPKSIENYKVPVSIRAELRCYQQSGVNWLAFLNKYKLHGILCDDMGLGKTLQSICILAGDHFYRHQHYLKTRSPDCVPLPSIVICPPTLTGHWVYEVNKFLPDQFLYPLQYVGPPAERDKMRSLVGKHNLVVASYDIVRKDIDFFSSIKWNYCILDEGHVIKNGKTKSSKAIKQLTANHRLILSGTPIQNNVLELWSLFDFLMPGFLGTEKQFTARYSKPILASRDAKSSPKEQEAGALAMEALHRQVLPFLLRRMKEDVLQDLPPKITQDYYCELSPLQERLYEDFARSHAHQSLQESLSGRGTPAHRQGNTHIFQALRYLQNVCNHPKLALTPQHPEYERVSGQLHQENSSLADINHAAKLPALRQLLLDCGIGVPLTEHPGELVINQHRALIFCQLKAMLDIIENDLFKRHMATVSYLRLDGSIPPGMRHSVVAQFNSDPSIDVLLLTTQVGGLGLNLTGADTVIFVEHDWNPMKDLQAMDRAHRIGQRKVVNVYRLITRGTLEEKIMGLQKFKLMTANTVISSENASMETMGTDQLLDLFSLEDKGAAGRQAVGSGQGMKSVLDTLPDLWEDKQYEEEYDLSNFIHNLRH</sequence>
<evidence type="ECO:0000313" key="12">
    <source>
        <dbReference type="EMBL" id="CAD7452170.1"/>
    </source>
</evidence>
<keyword evidence="7" id="KW-0238">DNA-binding</keyword>
<keyword evidence="6" id="KW-0067">ATP-binding</keyword>
<evidence type="ECO:0000256" key="2">
    <source>
        <dbReference type="ARBA" id="ARBA00022737"/>
    </source>
</evidence>
<keyword evidence="8" id="KW-0539">Nucleus</keyword>
<dbReference type="PROSITE" id="PS51192">
    <property type="entry name" value="HELICASE_ATP_BIND_1"/>
    <property type="match status" value="1"/>
</dbReference>
<evidence type="ECO:0000256" key="9">
    <source>
        <dbReference type="SAM" id="MobiDB-lite"/>
    </source>
</evidence>
<feature type="compositionally biased region" description="Basic and acidic residues" evidence="9">
    <location>
        <begin position="219"/>
        <end position="230"/>
    </location>
</feature>
<dbReference type="Gene3D" id="1.25.10.10">
    <property type="entry name" value="Leucine-rich Repeat Variant"/>
    <property type="match status" value="2"/>
</dbReference>
<dbReference type="Pfam" id="PF12054">
    <property type="entry name" value="DUF3535"/>
    <property type="match status" value="1"/>
</dbReference>
<reference evidence="12" key="1">
    <citation type="submission" date="2020-11" db="EMBL/GenBank/DDBJ databases">
        <authorList>
            <person name="Tran Van P."/>
        </authorList>
    </citation>
    <scope>NUCLEOTIDE SEQUENCE</scope>
</reference>
<dbReference type="Pfam" id="PF00176">
    <property type="entry name" value="SNF2-rel_dom"/>
    <property type="match status" value="1"/>
</dbReference>
<dbReference type="EMBL" id="OE000049">
    <property type="protein sequence ID" value="CAD7452170.1"/>
    <property type="molecule type" value="Genomic_DNA"/>
</dbReference>
<dbReference type="FunFam" id="3.40.50.10810:FF:000009">
    <property type="entry name" value="B-TFIID TATA-box-binding protein-associated factor 1"/>
    <property type="match status" value="1"/>
</dbReference>
<accession>A0A7R9FFG5</accession>
<keyword evidence="2" id="KW-0677">Repeat</keyword>
<keyword evidence="4" id="KW-0378">Hydrolase</keyword>
<evidence type="ECO:0000259" key="10">
    <source>
        <dbReference type="PROSITE" id="PS51192"/>
    </source>
</evidence>
<dbReference type="InterPro" id="IPR044972">
    <property type="entry name" value="Mot1"/>
</dbReference>
<dbReference type="SUPFAM" id="SSF48371">
    <property type="entry name" value="ARM repeat"/>
    <property type="match status" value="2"/>
</dbReference>
<dbReference type="GO" id="GO:0017025">
    <property type="term" value="F:TBP-class protein binding"/>
    <property type="evidence" value="ECO:0007669"/>
    <property type="project" value="InterPro"/>
</dbReference>
<organism evidence="12">
    <name type="scientific">Timema tahoe</name>
    <dbReference type="NCBI Taxonomy" id="61484"/>
    <lineage>
        <taxon>Eukaryota</taxon>
        <taxon>Metazoa</taxon>
        <taxon>Ecdysozoa</taxon>
        <taxon>Arthropoda</taxon>
        <taxon>Hexapoda</taxon>
        <taxon>Insecta</taxon>
        <taxon>Pterygota</taxon>
        <taxon>Neoptera</taxon>
        <taxon>Polyneoptera</taxon>
        <taxon>Phasmatodea</taxon>
        <taxon>Timematodea</taxon>
        <taxon>Timematoidea</taxon>
        <taxon>Timematidae</taxon>
        <taxon>Timema</taxon>
    </lineage>
</organism>
<dbReference type="SMART" id="SM00487">
    <property type="entry name" value="DEXDc"/>
    <property type="match status" value="1"/>
</dbReference>
<keyword evidence="5" id="KW-0347">Helicase</keyword>
<dbReference type="CDD" id="cd17999">
    <property type="entry name" value="DEXHc_Mot1"/>
    <property type="match status" value="1"/>
</dbReference>
<dbReference type="CDD" id="cd18793">
    <property type="entry name" value="SF2_C_SNF"/>
    <property type="match status" value="1"/>
</dbReference>
<proteinExistence type="predicted"/>
<evidence type="ECO:0000256" key="8">
    <source>
        <dbReference type="ARBA" id="ARBA00023242"/>
    </source>
</evidence>
<dbReference type="InterPro" id="IPR027417">
    <property type="entry name" value="P-loop_NTPase"/>
</dbReference>
<feature type="compositionally biased region" description="Polar residues" evidence="9">
    <location>
        <begin position="1229"/>
        <end position="1244"/>
    </location>
</feature>
<keyword evidence="3" id="KW-0547">Nucleotide-binding</keyword>
<evidence type="ECO:0000256" key="5">
    <source>
        <dbReference type="ARBA" id="ARBA00022806"/>
    </source>
</evidence>
<evidence type="ECO:0008006" key="13">
    <source>
        <dbReference type="Google" id="ProtNLM"/>
    </source>
</evidence>
<feature type="region of interest" description="Disordered" evidence="9">
    <location>
        <begin position="1264"/>
        <end position="1284"/>
    </location>
</feature>
<dbReference type="InterPro" id="IPR044078">
    <property type="entry name" value="Mot1_ATP-bd"/>
</dbReference>
<comment type="subcellular location">
    <subcellularLocation>
        <location evidence="1">Nucleus</location>
    </subcellularLocation>
</comment>
<dbReference type="Gene3D" id="3.40.50.300">
    <property type="entry name" value="P-loop containing nucleotide triphosphate hydrolases"/>
    <property type="match status" value="1"/>
</dbReference>
<dbReference type="PANTHER" id="PTHR36498:SF1">
    <property type="entry name" value="TATA-BINDING PROTEIN-ASSOCIATED FACTOR 172"/>
    <property type="match status" value="1"/>
</dbReference>
<dbReference type="InterPro" id="IPR001650">
    <property type="entry name" value="Helicase_C-like"/>
</dbReference>
<dbReference type="FunFam" id="3.40.50.300:FF:000428">
    <property type="entry name" value="TATA-binding protein-associated factor 172"/>
    <property type="match status" value="1"/>
</dbReference>
<dbReference type="GO" id="GO:0016887">
    <property type="term" value="F:ATP hydrolysis activity"/>
    <property type="evidence" value="ECO:0007669"/>
    <property type="project" value="InterPro"/>
</dbReference>
<dbReference type="SMART" id="SM00490">
    <property type="entry name" value="HELICc"/>
    <property type="match status" value="1"/>
</dbReference>
<protein>
    <recommendedName>
        <fullName evidence="13">TATA-binding protein-associated factor 172</fullName>
    </recommendedName>
</protein>
<dbReference type="GO" id="GO:0005634">
    <property type="term" value="C:nucleus"/>
    <property type="evidence" value="ECO:0007669"/>
    <property type="project" value="UniProtKB-SubCell"/>
</dbReference>
<dbReference type="SUPFAM" id="SSF52540">
    <property type="entry name" value="P-loop containing nucleoside triphosphate hydrolases"/>
    <property type="match status" value="2"/>
</dbReference>
<dbReference type="GO" id="GO:0003677">
    <property type="term" value="F:DNA binding"/>
    <property type="evidence" value="ECO:0007669"/>
    <property type="project" value="UniProtKB-KW"/>
</dbReference>
<feature type="domain" description="Helicase C-terminal" evidence="11">
    <location>
        <begin position="1911"/>
        <end position="2065"/>
    </location>
</feature>
<dbReference type="GO" id="GO:0005524">
    <property type="term" value="F:ATP binding"/>
    <property type="evidence" value="ECO:0007669"/>
    <property type="project" value="UniProtKB-KW"/>
</dbReference>
<feature type="domain" description="Helicase ATP-binding" evidence="10">
    <location>
        <begin position="1559"/>
        <end position="1734"/>
    </location>
</feature>
<evidence type="ECO:0000256" key="3">
    <source>
        <dbReference type="ARBA" id="ARBA00022741"/>
    </source>
</evidence>
<dbReference type="PANTHER" id="PTHR36498">
    <property type="entry name" value="TATA-BINDING PROTEIN-ASSOCIATED FACTOR 172"/>
    <property type="match status" value="1"/>
</dbReference>
<name>A0A7R9FFG5_9NEOP</name>
<dbReference type="InterPro" id="IPR000330">
    <property type="entry name" value="SNF2_N"/>
</dbReference>
<dbReference type="GO" id="GO:0004386">
    <property type="term" value="F:helicase activity"/>
    <property type="evidence" value="ECO:0007669"/>
    <property type="project" value="UniProtKB-KW"/>
</dbReference>
<evidence type="ECO:0000256" key="7">
    <source>
        <dbReference type="ARBA" id="ARBA00023125"/>
    </source>
</evidence>
<dbReference type="InterPro" id="IPR016024">
    <property type="entry name" value="ARM-type_fold"/>
</dbReference>
<dbReference type="Pfam" id="PF00271">
    <property type="entry name" value="Helicase_C"/>
    <property type="match status" value="1"/>
</dbReference>